<protein>
    <recommendedName>
        <fullName evidence="2">lysozyme</fullName>
        <ecNumber evidence="2">3.2.1.17</ecNumber>
    </recommendedName>
</protein>
<feature type="compositionally biased region" description="Low complexity" evidence="8">
    <location>
        <begin position="63"/>
        <end position="72"/>
    </location>
</feature>
<dbReference type="GO" id="GO:0003796">
    <property type="term" value="F:lysozyme activity"/>
    <property type="evidence" value="ECO:0007669"/>
    <property type="project" value="UniProtKB-EC"/>
</dbReference>
<dbReference type="AlphaFoldDB" id="A0A6G1S7W9"/>
<feature type="region of interest" description="Disordered" evidence="8">
    <location>
        <begin position="59"/>
        <end position="78"/>
    </location>
</feature>
<dbReference type="EC" id="3.2.1.17" evidence="2"/>
<proteinExistence type="predicted"/>
<keyword evidence="9" id="KW-1133">Transmembrane helix</keyword>
<keyword evidence="5" id="KW-0378">Hydrolase</keyword>
<feature type="compositionally biased region" description="Pro residues" evidence="8">
    <location>
        <begin position="213"/>
        <end position="229"/>
    </location>
</feature>
<accession>A0A6G1S7W9</accession>
<keyword evidence="4" id="KW-0081">Bacteriolytic enzyme</keyword>
<dbReference type="PROSITE" id="PS00018">
    <property type="entry name" value="EF_HAND_1"/>
    <property type="match status" value="1"/>
</dbReference>
<dbReference type="GO" id="GO:0031640">
    <property type="term" value="P:killing of cells of another organism"/>
    <property type="evidence" value="ECO:0007669"/>
    <property type="project" value="UniProtKB-KW"/>
</dbReference>
<gene>
    <name evidence="10" type="ORF">g.16390</name>
</gene>
<dbReference type="GO" id="GO:0042742">
    <property type="term" value="P:defense response to bacterium"/>
    <property type="evidence" value="ECO:0007669"/>
    <property type="project" value="UniProtKB-KW"/>
</dbReference>
<evidence type="ECO:0000256" key="4">
    <source>
        <dbReference type="ARBA" id="ARBA00022638"/>
    </source>
</evidence>
<feature type="disulfide bond" evidence="7">
    <location>
        <begin position="427"/>
        <end position="437"/>
    </location>
</feature>
<dbReference type="InterPro" id="IPR008597">
    <property type="entry name" value="Invert_lysozyme"/>
</dbReference>
<comment type="catalytic activity">
    <reaction evidence="1">
        <text>Hydrolysis of (1-&gt;4)-beta-linkages between N-acetylmuramic acid and N-acetyl-D-glucosamine residues in a peptidoglycan and between N-acetyl-D-glucosamine residues in chitodextrins.</text>
        <dbReference type="EC" id="3.2.1.17"/>
    </reaction>
</comment>
<keyword evidence="9" id="KW-0812">Transmembrane</keyword>
<evidence type="ECO:0000313" key="10">
    <source>
        <dbReference type="EMBL" id="MDE46604.1"/>
    </source>
</evidence>
<sequence>MMMDSPKPIGRLGGAYLSPKQSPVISKQQQQRTIVWTLDKTLRRSMGAFVEIMCKASDDDRTNTTTSTNQVRSRTKTKTHLTTAATTTAMRPGPARRYQRPTQLILTTITLQTILLSATIFLLLLSFGLMMMMIGAQAIDDDFFPVIPRSFRFSSDLLTAADSSPSGTGNGFTVSAPSLVNRTTTPGRGGSPFVWQPLPLRATFRPLNRQSQPPQPPREPRPPTPPEPPLALISERSISDPSATGDNLFGSTTANGNRFSSGGGGPSFGDDFFAPTTRANAATGSSESSGPASNFFQPQPPFATLPVTTSSPAPPITIGPTSGSFNSIVDSAPPQPTTTTPRPLIELDDELPTRQPSNRFRPTKAPSDDADTTQLPPQTPPPSPSLANFTDRFNHQANNNDNKRAIPSECFECICEASTNCNPNSRCQTSDVRHTRCGMFLISYDQWLTTGLSRELVTREALARDAAADERAFYDCVTTRSCSERLLAIFMAKNQKDCDRDGRVDCYDYAAIHHSGLEQCASESLLDSQYWNDFNACLGFGR</sequence>
<dbReference type="CDD" id="cd16890">
    <property type="entry name" value="lyz_i"/>
    <property type="match status" value="1"/>
</dbReference>
<keyword evidence="6" id="KW-0326">Glycosidase</keyword>
<evidence type="ECO:0000256" key="6">
    <source>
        <dbReference type="ARBA" id="ARBA00023295"/>
    </source>
</evidence>
<evidence type="ECO:0000256" key="1">
    <source>
        <dbReference type="ARBA" id="ARBA00000632"/>
    </source>
</evidence>
<evidence type="ECO:0000256" key="5">
    <source>
        <dbReference type="ARBA" id="ARBA00022801"/>
    </source>
</evidence>
<evidence type="ECO:0000256" key="3">
    <source>
        <dbReference type="ARBA" id="ARBA00022529"/>
    </source>
</evidence>
<reference evidence="10" key="1">
    <citation type="submission" date="2018-10" db="EMBL/GenBank/DDBJ databases">
        <title>Transcriptome assembly of Aceria tosichella (Wheat curl mite) Type 2.</title>
        <authorList>
            <person name="Scully E.D."/>
            <person name="Geib S.M."/>
            <person name="Palmer N.A."/>
            <person name="Gupta A.K."/>
            <person name="Sarath G."/>
            <person name="Tatineni S."/>
        </authorList>
    </citation>
    <scope>NUCLEOTIDE SEQUENCE</scope>
    <source>
        <strain evidence="10">LincolnNE</strain>
    </source>
</reference>
<feature type="disulfide bond" evidence="7">
    <location>
        <begin position="476"/>
        <end position="482"/>
    </location>
</feature>
<dbReference type="InterPro" id="IPR018247">
    <property type="entry name" value="EF_Hand_1_Ca_BS"/>
</dbReference>
<feature type="region of interest" description="Disordered" evidence="8">
    <location>
        <begin position="160"/>
        <end position="398"/>
    </location>
</feature>
<feature type="compositionally biased region" description="Polar residues" evidence="8">
    <location>
        <begin position="277"/>
        <end position="297"/>
    </location>
</feature>
<feature type="disulfide bond" evidence="7">
    <location>
        <begin position="415"/>
        <end position="421"/>
    </location>
</feature>
<dbReference type="Gene3D" id="1.10.530.10">
    <property type="match status" value="1"/>
</dbReference>
<feature type="transmembrane region" description="Helical" evidence="9">
    <location>
        <begin position="104"/>
        <end position="134"/>
    </location>
</feature>
<evidence type="ECO:0000256" key="9">
    <source>
        <dbReference type="SAM" id="Phobius"/>
    </source>
</evidence>
<evidence type="ECO:0000256" key="2">
    <source>
        <dbReference type="ARBA" id="ARBA00012732"/>
    </source>
</evidence>
<feature type="compositionally biased region" description="Polar residues" evidence="8">
    <location>
        <begin position="239"/>
        <end position="258"/>
    </location>
</feature>
<keyword evidence="3" id="KW-0929">Antimicrobial</keyword>
<dbReference type="Pfam" id="PF05497">
    <property type="entry name" value="Destabilase"/>
    <property type="match status" value="1"/>
</dbReference>
<feature type="compositionally biased region" description="Polar residues" evidence="8">
    <location>
        <begin position="160"/>
        <end position="186"/>
    </location>
</feature>
<keyword evidence="7" id="KW-1015">Disulfide bond</keyword>
<evidence type="ECO:0000256" key="8">
    <source>
        <dbReference type="SAM" id="MobiDB-lite"/>
    </source>
</evidence>
<name>A0A6G1S7W9_9ACAR</name>
<organism evidence="10">
    <name type="scientific">Aceria tosichella</name>
    <name type="common">wheat curl mite</name>
    <dbReference type="NCBI Taxonomy" id="561515"/>
    <lineage>
        <taxon>Eukaryota</taxon>
        <taxon>Metazoa</taxon>
        <taxon>Ecdysozoa</taxon>
        <taxon>Arthropoda</taxon>
        <taxon>Chelicerata</taxon>
        <taxon>Arachnida</taxon>
        <taxon>Acari</taxon>
        <taxon>Acariformes</taxon>
        <taxon>Trombidiformes</taxon>
        <taxon>Prostigmata</taxon>
        <taxon>Eupodina</taxon>
        <taxon>Eriophyoidea</taxon>
        <taxon>Eriophyidae</taxon>
        <taxon>Eriophyinae</taxon>
        <taxon>Aceriini</taxon>
        <taxon>Aceria</taxon>
    </lineage>
</organism>
<evidence type="ECO:0000256" key="7">
    <source>
        <dbReference type="PIRSR" id="PIRSR608597-3"/>
    </source>
</evidence>
<dbReference type="PROSITE" id="PS51909">
    <property type="entry name" value="LYSOZYME_I"/>
    <property type="match status" value="1"/>
</dbReference>
<feature type="compositionally biased region" description="Polar residues" evidence="8">
    <location>
        <begin position="319"/>
        <end position="329"/>
    </location>
</feature>
<dbReference type="EMBL" id="GGYP01001833">
    <property type="protein sequence ID" value="MDE46604.1"/>
    <property type="molecule type" value="Transcribed_RNA"/>
</dbReference>
<feature type="disulfide bond" evidence="7">
    <location>
        <begin position="410"/>
        <end position="506"/>
    </location>
</feature>
<keyword evidence="9" id="KW-0472">Membrane</keyword>